<evidence type="ECO:0000313" key="3">
    <source>
        <dbReference type="Proteomes" id="UP000287447"/>
    </source>
</evidence>
<keyword evidence="1" id="KW-0472">Membrane</keyword>
<gene>
    <name evidence="2" type="ORF">EOI86_09420</name>
</gene>
<protein>
    <submittedName>
        <fullName evidence="2">Uncharacterized protein</fullName>
    </submittedName>
</protein>
<dbReference type="EMBL" id="SADE01000001">
    <property type="protein sequence ID" value="RVU39436.1"/>
    <property type="molecule type" value="Genomic_DNA"/>
</dbReference>
<sequence length="82" mass="9124">MKSEQKATFRKRIRLGLAIAVLVLFTFAAVLFYLGDKLIALPVVGLAFVVLVFRWNVRIDPLAHKPSEGLNEWHGPSHGDAP</sequence>
<dbReference type="AlphaFoldDB" id="A0A3S2VSG3"/>
<feature type="transmembrane region" description="Helical" evidence="1">
    <location>
        <begin position="39"/>
        <end position="57"/>
    </location>
</feature>
<accession>A0A3S2VSG3</accession>
<reference evidence="3" key="1">
    <citation type="submission" date="2019-01" db="EMBL/GenBank/DDBJ databases">
        <title>Gri0909 isolated from a small marine red alga.</title>
        <authorList>
            <person name="Kim J."/>
            <person name="Jeong S.E."/>
            <person name="Jeon C.O."/>
        </authorList>
    </citation>
    <scope>NUCLEOTIDE SEQUENCE [LARGE SCALE GENOMIC DNA]</scope>
    <source>
        <strain evidence="3">Gri0909</strain>
    </source>
</reference>
<name>A0A3S2VSG3_9PROT</name>
<dbReference type="Proteomes" id="UP000287447">
    <property type="component" value="Unassembled WGS sequence"/>
</dbReference>
<keyword evidence="1" id="KW-1133">Transmembrane helix</keyword>
<evidence type="ECO:0000256" key="1">
    <source>
        <dbReference type="SAM" id="Phobius"/>
    </source>
</evidence>
<proteinExistence type="predicted"/>
<organism evidence="2 3">
    <name type="scientific">Hwanghaeella grinnelliae</name>
    <dbReference type="NCBI Taxonomy" id="2500179"/>
    <lineage>
        <taxon>Bacteria</taxon>
        <taxon>Pseudomonadati</taxon>
        <taxon>Pseudomonadota</taxon>
        <taxon>Alphaproteobacteria</taxon>
        <taxon>Rhodospirillales</taxon>
        <taxon>Rhodospirillaceae</taxon>
        <taxon>Hwanghaeella</taxon>
    </lineage>
</organism>
<keyword evidence="3" id="KW-1185">Reference proteome</keyword>
<comment type="caution">
    <text evidence="2">The sequence shown here is derived from an EMBL/GenBank/DDBJ whole genome shotgun (WGS) entry which is preliminary data.</text>
</comment>
<feature type="transmembrane region" description="Helical" evidence="1">
    <location>
        <begin position="12"/>
        <end position="33"/>
    </location>
</feature>
<evidence type="ECO:0000313" key="2">
    <source>
        <dbReference type="EMBL" id="RVU39436.1"/>
    </source>
</evidence>
<keyword evidence="1" id="KW-0812">Transmembrane</keyword>
<dbReference type="RefSeq" id="WP_127764807.1">
    <property type="nucleotide sequence ID" value="NZ_SADE01000001.1"/>
</dbReference>